<organism evidence="1 2">
    <name type="scientific">Hymenobacter frigidus</name>
    <dbReference type="NCBI Taxonomy" id="1524095"/>
    <lineage>
        <taxon>Bacteria</taxon>
        <taxon>Pseudomonadati</taxon>
        <taxon>Bacteroidota</taxon>
        <taxon>Cytophagia</taxon>
        <taxon>Cytophagales</taxon>
        <taxon>Hymenobacteraceae</taxon>
        <taxon>Hymenobacter</taxon>
    </lineage>
</organism>
<sequence>MADHDRLMAYLVTISRALHKEVLVTAENNQAAVYIRVNGADIQFM</sequence>
<dbReference type="Proteomes" id="UP000637774">
    <property type="component" value="Unassembled WGS sequence"/>
</dbReference>
<evidence type="ECO:0000313" key="1">
    <source>
        <dbReference type="EMBL" id="GGH87554.1"/>
    </source>
</evidence>
<gene>
    <name evidence="1" type="ORF">GCM10011495_26740</name>
</gene>
<dbReference type="RefSeq" id="WP_188562589.1">
    <property type="nucleotide sequence ID" value="NZ_BMGY01000025.1"/>
</dbReference>
<evidence type="ECO:0000313" key="2">
    <source>
        <dbReference type="Proteomes" id="UP000637774"/>
    </source>
</evidence>
<dbReference type="EMBL" id="BMGY01000025">
    <property type="protein sequence ID" value="GGH87554.1"/>
    <property type="molecule type" value="Genomic_DNA"/>
</dbReference>
<keyword evidence="2" id="KW-1185">Reference proteome</keyword>
<accession>A0ABQ2AA38</accession>
<reference evidence="2" key="1">
    <citation type="journal article" date="2019" name="Int. J. Syst. Evol. Microbiol.">
        <title>The Global Catalogue of Microorganisms (GCM) 10K type strain sequencing project: providing services to taxonomists for standard genome sequencing and annotation.</title>
        <authorList>
            <consortium name="The Broad Institute Genomics Platform"/>
            <consortium name="The Broad Institute Genome Sequencing Center for Infectious Disease"/>
            <person name="Wu L."/>
            <person name="Ma J."/>
        </authorList>
    </citation>
    <scope>NUCLEOTIDE SEQUENCE [LARGE SCALE GENOMIC DNA]</scope>
    <source>
        <strain evidence="2">CGMCC 1.14966</strain>
    </source>
</reference>
<name>A0ABQ2AA38_9BACT</name>
<comment type="caution">
    <text evidence="1">The sequence shown here is derived from an EMBL/GenBank/DDBJ whole genome shotgun (WGS) entry which is preliminary data.</text>
</comment>
<proteinExistence type="predicted"/>
<protein>
    <submittedName>
        <fullName evidence="1">Uncharacterized protein</fullName>
    </submittedName>
</protein>